<dbReference type="SUPFAM" id="SSF46689">
    <property type="entry name" value="Homeodomain-like"/>
    <property type="match status" value="1"/>
</dbReference>
<evidence type="ECO:0000313" key="6">
    <source>
        <dbReference type="EMBL" id="TDP86722.1"/>
    </source>
</evidence>
<dbReference type="GO" id="GO:0000976">
    <property type="term" value="F:transcription cis-regulatory region binding"/>
    <property type="evidence" value="ECO:0007669"/>
    <property type="project" value="TreeGrafter"/>
</dbReference>
<accession>A0A4R6RJW6</accession>
<evidence type="ECO:0000259" key="5">
    <source>
        <dbReference type="PROSITE" id="PS50977"/>
    </source>
</evidence>
<dbReference type="PANTHER" id="PTHR30055">
    <property type="entry name" value="HTH-TYPE TRANSCRIPTIONAL REGULATOR RUTR"/>
    <property type="match status" value="1"/>
</dbReference>
<keyword evidence="3" id="KW-0804">Transcription</keyword>
<evidence type="ECO:0000313" key="7">
    <source>
        <dbReference type="Proteomes" id="UP000294547"/>
    </source>
</evidence>
<feature type="DNA-binding region" description="H-T-H motif" evidence="4">
    <location>
        <begin position="33"/>
        <end position="52"/>
    </location>
</feature>
<evidence type="ECO:0000256" key="4">
    <source>
        <dbReference type="PROSITE-ProRule" id="PRU00335"/>
    </source>
</evidence>
<organism evidence="6 7">
    <name type="scientific">Oharaeibacter diazotrophicus</name>
    <dbReference type="NCBI Taxonomy" id="1920512"/>
    <lineage>
        <taxon>Bacteria</taxon>
        <taxon>Pseudomonadati</taxon>
        <taxon>Pseudomonadota</taxon>
        <taxon>Alphaproteobacteria</taxon>
        <taxon>Hyphomicrobiales</taxon>
        <taxon>Pleomorphomonadaceae</taxon>
        <taxon>Oharaeibacter</taxon>
    </lineage>
</organism>
<dbReference type="GO" id="GO:0003700">
    <property type="term" value="F:DNA-binding transcription factor activity"/>
    <property type="evidence" value="ECO:0007669"/>
    <property type="project" value="TreeGrafter"/>
</dbReference>
<protein>
    <submittedName>
        <fullName evidence="6">TetR family transcriptional regulator</fullName>
    </submittedName>
</protein>
<name>A0A4R6RJW6_9HYPH</name>
<keyword evidence="7" id="KW-1185">Reference proteome</keyword>
<keyword evidence="2 4" id="KW-0238">DNA-binding</keyword>
<dbReference type="Proteomes" id="UP000294547">
    <property type="component" value="Unassembled WGS sequence"/>
</dbReference>
<dbReference type="Gene3D" id="1.10.357.10">
    <property type="entry name" value="Tetracycline Repressor, domain 2"/>
    <property type="match status" value="1"/>
</dbReference>
<keyword evidence="1" id="KW-0805">Transcription regulation</keyword>
<evidence type="ECO:0000256" key="3">
    <source>
        <dbReference type="ARBA" id="ARBA00023163"/>
    </source>
</evidence>
<feature type="domain" description="HTH tetR-type" evidence="5">
    <location>
        <begin position="10"/>
        <end position="70"/>
    </location>
</feature>
<dbReference type="PRINTS" id="PR00455">
    <property type="entry name" value="HTHTETR"/>
</dbReference>
<dbReference type="Pfam" id="PF00440">
    <property type="entry name" value="TetR_N"/>
    <property type="match status" value="1"/>
</dbReference>
<dbReference type="InterPro" id="IPR036271">
    <property type="entry name" value="Tet_transcr_reg_TetR-rel_C_sf"/>
</dbReference>
<evidence type="ECO:0000256" key="2">
    <source>
        <dbReference type="ARBA" id="ARBA00023125"/>
    </source>
</evidence>
<comment type="caution">
    <text evidence="6">The sequence shown here is derived from an EMBL/GenBank/DDBJ whole genome shotgun (WGS) entry which is preliminary data.</text>
</comment>
<dbReference type="OrthoDB" id="9802802at2"/>
<dbReference type="PANTHER" id="PTHR30055:SF151">
    <property type="entry name" value="TRANSCRIPTIONAL REGULATORY PROTEIN"/>
    <property type="match status" value="1"/>
</dbReference>
<dbReference type="InterPro" id="IPR050109">
    <property type="entry name" value="HTH-type_TetR-like_transc_reg"/>
</dbReference>
<sequence length="205" mass="22326">MVRRSRHDPAETRAGILEAARQLFDTVGYDATTMAAVAAAAGMSTANVYKHFPGKMAVLHALAEGWLCDVEARLVRFDTGRPVRDELRCIVGTLAAAFSEAPSGSPQLIELLSATLFDQPPFVPEFKRRIAARIATVIAAGIERGELAPNDPFDAAEDAMDAVYPLVDPLVFLRRLHLEPDMDVDQRVQRSVDFVVAALKSPLRG</sequence>
<proteinExistence type="predicted"/>
<reference evidence="6 7" key="1">
    <citation type="submission" date="2019-03" db="EMBL/GenBank/DDBJ databases">
        <title>Genomic Encyclopedia of Type Strains, Phase IV (KMG-IV): sequencing the most valuable type-strain genomes for metagenomic binning, comparative biology and taxonomic classification.</title>
        <authorList>
            <person name="Goeker M."/>
        </authorList>
    </citation>
    <scope>NUCLEOTIDE SEQUENCE [LARGE SCALE GENOMIC DNA]</scope>
    <source>
        <strain evidence="6 7">DSM 102969</strain>
    </source>
</reference>
<dbReference type="EMBL" id="SNXY01000006">
    <property type="protein sequence ID" value="TDP86722.1"/>
    <property type="molecule type" value="Genomic_DNA"/>
</dbReference>
<evidence type="ECO:0000256" key="1">
    <source>
        <dbReference type="ARBA" id="ARBA00023015"/>
    </source>
</evidence>
<gene>
    <name evidence="6" type="ORF">EDD54_0602</name>
</gene>
<dbReference type="InterPro" id="IPR009057">
    <property type="entry name" value="Homeodomain-like_sf"/>
</dbReference>
<dbReference type="InterPro" id="IPR001647">
    <property type="entry name" value="HTH_TetR"/>
</dbReference>
<dbReference type="RefSeq" id="WP_126536708.1">
    <property type="nucleotide sequence ID" value="NZ_BSPM01000008.1"/>
</dbReference>
<dbReference type="AlphaFoldDB" id="A0A4R6RJW6"/>
<dbReference type="PROSITE" id="PS50977">
    <property type="entry name" value="HTH_TETR_2"/>
    <property type="match status" value="1"/>
</dbReference>
<dbReference type="SUPFAM" id="SSF48498">
    <property type="entry name" value="Tetracyclin repressor-like, C-terminal domain"/>
    <property type="match status" value="1"/>
</dbReference>